<dbReference type="InterPro" id="IPR002504">
    <property type="entry name" value="NADK"/>
</dbReference>
<dbReference type="GO" id="GO:0051287">
    <property type="term" value="F:NAD binding"/>
    <property type="evidence" value="ECO:0007669"/>
    <property type="project" value="UniProtKB-ARBA"/>
</dbReference>
<dbReference type="Gene3D" id="2.60.200.30">
    <property type="entry name" value="Probable inorganic polyphosphate/atp-NAD kinase, domain 2"/>
    <property type="match status" value="1"/>
</dbReference>
<comment type="caution">
    <text evidence="6">Lacks conserved residue(s) required for the propagation of feature annotation.</text>
</comment>
<keyword evidence="6" id="KW-0547">Nucleotide-binding</keyword>
<proteinExistence type="inferred from homology"/>
<dbReference type="InterPro" id="IPR017438">
    <property type="entry name" value="ATP-NAD_kinase_N"/>
</dbReference>
<gene>
    <name evidence="6" type="primary">nadK</name>
    <name evidence="7" type="ORF">RN87_10825</name>
</gene>
<dbReference type="GO" id="GO:0046872">
    <property type="term" value="F:metal ion binding"/>
    <property type="evidence" value="ECO:0007669"/>
    <property type="project" value="UniProtKB-UniRule"/>
</dbReference>
<dbReference type="GO" id="GO:0019674">
    <property type="term" value="P:NAD+ metabolic process"/>
    <property type="evidence" value="ECO:0007669"/>
    <property type="project" value="InterPro"/>
</dbReference>
<evidence type="ECO:0000256" key="2">
    <source>
        <dbReference type="ARBA" id="ARBA00022777"/>
    </source>
</evidence>
<dbReference type="KEGG" id="fhw:RN87_10825"/>
<dbReference type="GO" id="GO:0006741">
    <property type="term" value="P:NADP+ biosynthetic process"/>
    <property type="evidence" value="ECO:0007669"/>
    <property type="project" value="UniProtKB-UniRule"/>
</dbReference>
<sequence>MIKLSIIYNKDKEDAIKIYKELLKYLKSKKEFEVLDDKNLSQAEYIVVIGGDGTLLRGFKKIKNKEVKIIAINSGTLGYLTEIRKDAYIEIFENILKGKVNIEERYFFTVKIGEKKYNALNEVFLTKDNIKRNIVSSEIYVDDKFLGKFKGDGVIISTPTGSTAYSLSAGGPIVTPELKLFLITPIAPHNLNTRPIILSGDVKIILTLSGPSEFGIVNVDGHTHNKINLEDEVEISYSKESLKIVLPDNRNYYNVLREKLKWGENLC</sequence>
<dbReference type="InterPro" id="IPR017437">
    <property type="entry name" value="ATP-NAD_kinase_PpnK-typ_C"/>
</dbReference>
<dbReference type="EMBL" id="CP013331">
    <property type="protein sequence ID" value="ALQ41003.1"/>
    <property type="molecule type" value="Genomic_DNA"/>
</dbReference>
<dbReference type="InterPro" id="IPR016064">
    <property type="entry name" value="NAD/diacylglycerol_kinase_sf"/>
</dbReference>
<evidence type="ECO:0000256" key="6">
    <source>
        <dbReference type="HAMAP-Rule" id="MF_00361"/>
    </source>
</evidence>
<protein>
    <recommendedName>
        <fullName evidence="6">NAD kinase</fullName>
        <ecNumber evidence="6">2.7.1.23</ecNumber>
    </recommendedName>
    <alternativeName>
        <fullName evidence="6">ATP-dependent NAD kinase</fullName>
    </alternativeName>
</protein>
<evidence type="ECO:0000313" key="8">
    <source>
        <dbReference type="Proteomes" id="UP000063275"/>
    </source>
</evidence>
<feature type="binding site" evidence="6">
    <location>
        <position position="150"/>
    </location>
    <ligand>
        <name>NAD(+)</name>
        <dbReference type="ChEBI" id="CHEBI:57540"/>
    </ligand>
</feature>
<dbReference type="SUPFAM" id="SSF111331">
    <property type="entry name" value="NAD kinase/diacylglycerol kinase-like"/>
    <property type="match status" value="1"/>
</dbReference>
<reference evidence="7 8" key="1">
    <citation type="submission" date="2015-11" db="EMBL/GenBank/DDBJ databases">
        <authorList>
            <person name="Zhang Y."/>
            <person name="Guo Z."/>
        </authorList>
    </citation>
    <scope>NUCLEOTIDE SEQUENCE [LARGE SCALE GENOMIC DNA]</scope>
    <source>
        <strain evidence="7 8">ChDC F174</strain>
    </source>
</reference>
<feature type="binding site" evidence="6">
    <location>
        <begin position="163"/>
        <end position="168"/>
    </location>
    <ligand>
        <name>NAD(+)</name>
        <dbReference type="ChEBI" id="CHEBI:57540"/>
    </ligand>
</feature>
<feature type="active site" description="Proton acceptor" evidence="6">
    <location>
        <position position="52"/>
    </location>
</feature>
<feature type="binding site" evidence="6">
    <location>
        <position position="187"/>
    </location>
    <ligand>
        <name>NAD(+)</name>
        <dbReference type="ChEBI" id="CHEBI:57540"/>
    </ligand>
</feature>
<dbReference type="Pfam" id="PF20143">
    <property type="entry name" value="NAD_kinase_C"/>
    <property type="match status" value="1"/>
</dbReference>
<dbReference type="EC" id="2.7.1.23" evidence="6"/>
<feature type="binding site" evidence="6">
    <location>
        <begin position="121"/>
        <end position="122"/>
    </location>
    <ligand>
        <name>NAD(+)</name>
        <dbReference type="ChEBI" id="CHEBI:57540"/>
    </ligand>
</feature>
<feature type="binding site" evidence="6">
    <location>
        <begin position="52"/>
        <end position="53"/>
    </location>
    <ligand>
        <name>NAD(+)</name>
        <dbReference type="ChEBI" id="CHEBI:57540"/>
    </ligand>
</feature>
<organism evidence="7">
    <name type="scientific">Fusobacterium hwasookii ChDC F174</name>
    <dbReference type="NCBI Taxonomy" id="1307442"/>
    <lineage>
        <taxon>Bacteria</taxon>
        <taxon>Fusobacteriati</taxon>
        <taxon>Fusobacteriota</taxon>
        <taxon>Fusobacteriia</taxon>
        <taxon>Fusobacteriales</taxon>
        <taxon>Fusobacteriaceae</taxon>
        <taxon>Fusobacterium</taxon>
    </lineage>
</organism>
<keyword evidence="2 6" id="KW-0418">Kinase</keyword>
<dbReference type="AlphaFoldDB" id="A0A0S2ZPX4"/>
<dbReference type="Pfam" id="PF01513">
    <property type="entry name" value="NAD_kinase"/>
    <property type="match status" value="1"/>
</dbReference>
<evidence type="ECO:0000313" key="7">
    <source>
        <dbReference type="EMBL" id="ALQ41003.1"/>
    </source>
</evidence>
<keyword evidence="6" id="KW-0963">Cytoplasm</keyword>
<accession>A0A0S2ZPX4</accession>
<comment type="function">
    <text evidence="6">Involved in the regulation of the intracellular balance of NAD and NADP, and is a key enzyme in the biosynthesis of NADP. Catalyzes specifically the phosphorylation on 2'-hydroxyl of the adenosine moiety of NAD to yield NADP.</text>
</comment>
<keyword evidence="1 6" id="KW-0808">Transferase</keyword>
<dbReference type="GO" id="GO:0005737">
    <property type="term" value="C:cytoplasm"/>
    <property type="evidence" value="ECO:0007669"/>
    <property type="project" value="UniProtKB-SubCell"/>
</dbReference>
<name>A0A0S2ZPX4_9FUSO</name>
<dbReference type="GO" id="GO:0005524">
    <property type="term" value="F:ATP binding"/>
    <property type="evidence" value="ECO:0007669"/>
    <property type="project" value="UniProtKB-KW"/>
</dbReference>
<feature type="binding site" evidence="6">
    <location>
        <position position="152"/>
    </location>
    <ligand>
        <name>NAD(+)</name>
        <dbReference type="ChEBI" id="CHEBI:57540"/>
    </ligand>
</feature>
<comment type="cofactor">
    <cofactor evidence="6">
        <name>a divalent metal cation</name>
        <dbReference type="ChEBI" id="CHEBI:60240"/>
    </cofactor>
</comment>
<comment type="similarity">
    <text evidence="6">Belongs to the NAD kinase family.</text>
</comment>
<evidence type="ECO:0000256" key="3">
    <source>
        <dbReference type="ARBA" id="ARBA00022857"/>
    </source>
</evidence>
<comment type="catalytic activity">
    <reaction evidence="5 6">
        <text>NAD(+) + ATP = ADP + NADP(+) + H(+)</text>
        <dbReference type="Rhea" id="RHEA:18629"/>
        <dbReference type="ChEBI" id="CHEBI:15378"/>
        <dbReference type="ChEBI" id="CHEBI:30616"/>
        <dbReference type="ChEBI" id="CHEBI:57540"/>
        <dbReference type="ChEBI" id="CHEBI:58349"/>
        <dbReference type="ChEBI" id="CHEBI:456216"/>
        <dbReference type="EC" id="2.7.1.23"/>
    </reaction>
</comment>
<dbReference type="PANTHER" id="PTHR20275:SF0">
    <property type="entry name" value="NAD KINASE"/>
    <property type="match status" value="1"/>
</dbReference>
<keyword evidence="6" id="KW-0067">ATP-binding</keyword>
<dbReference type="HAMAP" id="MF_00361">
    <property type="entry name" value="NAD_kinase"/>
    <property type="match status" value="1"/>
</dbReference>
<keyword evidence="4 6" id="KW-0520">NAD</keyword>
<dbReference type="GO" id="GO:0003951">
    <property type="term" value="F:NAD+ kinase activity"/>
    <property type="evidence" value="ECO:0007669"/>
    <property type="project" value="UniProtKB-UniRule"/>
</dbReference>
<dbReference type="Proteomes" id="UP000063275">
    <property type="component" value="Chromosome"/>
</dbReference>
<dbReference type="Gene3D" id="3.40.50.10330">
    <property type="entry name" value="Probable inorganic polyphosphate/atp-NAD kinase, domain 1"/>
    <property type="match status" value="1"/>
</dbReference>
<evidence type="ECO:0000256" key="4">
    <source>
        <dbReference type="ARBA" id="ARBA00023027"/>
    </source>
</evidence>
<comment type="subcellular location">
    <subcellularLocation>
        <location evidence="6">Cytoplasm</location>
    </subcellularLocation>
</comment>
<evidence type="ECO:0000256" key="1">
    <source>
        <dbReference type="ARBA" id="ARBA00022679"/>
    </source>
</evidence>
<dbReference type="RefSeq" id="WP_005917833.1">
    <property type="nucleotide sequence ID" value="NZ_ATKF01000023.1"/>
</dbReference>
<evidence type="ECO:0000256" key="5">
    <source>
        <dbReference type="ARBA" id="ARBA00047925"/>
    </source>
</evidence>
<keyword evidence="3 6" id="KW-0521">NADP</keyword>
<dbReference type="PANTHER" id="PTHR20275">
    <property type="entry name" value="NAD KINASE"/>
    <property type="match status" value="1"/>
</dbReference>
<feature type="binding site" evidence="6">
    <location>
        <position position="57"/>
    </location>
    <ligand>
        <name>NAD(+)</name>
        <dbReference type="ChEBI" id="CHEBI:57540"/>
    </ligand>
</feature>
<dbReference type="OrthoDB" id="9774737at2"/>